<evidence type="ECO:0000313" key="7">
    <source>
        <dbReference type="EMBL" id="SJZ43082.1"/>
    </source>
</evidence>
<dbReference type="RefSeq" id="WP_078929956.1">
    <property type="nucleotide sequence ID" value="NZ_FUXC01000001.1"/>
</dbReference>
<keyword evidence="2" id="KW-0378">Hydrolase</keyword>
<dbReference type="SMART" id="SM00487">
    <property type="entry name" value="DEXDc"/>
    <property type="match status" value="1"/>
</dbReference>
<evidence type="ECO:0000256" key="3">
    <source>
        <dbReference type="ARBA" id="ARBA00022806"/>
    </source>
</evidence>
<evidence type="ECO:0000256" key="1">
    <source>
        <dbReference type="ARBA" id="ARBA00022741"/>
    </source>
</evidence>
<dbReference type="CDD" id="cd18793">
    <property type="entry name" value="SF2_C_SNF"/>
    <property type="match status" value="1"/>
</dbReference>
<dbReference type="InterPro" id="IPR014001">
    <property type="entry name" value="Helicase_ATP-bd"/>
</dbReference>
<keyword evidence="1" id="KW-0547">Nucleotide-binding</keyword>
<dbReference type="InterPro" id="IPR000330">
    <property type="entry name" value="SNF2_N"/>
</dbReference>
<dbReference type="SMART" id="SM00490">
    <property type="entry name" value="HELICc"/>
    <property type="match status" value="1"/>
</dbReference>
<dbReference type="PROSITE" id="PS51192">
    <property type="entry name" value="HELICASE_ATP_BIND_1"/>
    <property type="match status" value="1"/>
</dbReference>
<dbReference type="CDD" id="cd18011">
    <property type="entry name" value="DEXDc_RapA"/>
    <property type="match status" value="1"/>
</dbReference>
<dbReference type="InterPro" id="IPR027417">
    <property type="entry name" value="P-loop_NTPase"/>
</dbReference>
<dbReference type="EMBL" id="FUXC01000001">
    <property type="protein sequence ID" value="SJZ43082.1"/>
    <property type="molecule type" value="Genomic_DNA"/>
</dbReference>
<proteinExistence type="predicted"/>
<dbReference type="GeneID" id="303366489"/>
<dbReference type="InterPro" id="IPR049730">
    <property type="entry name" value="SNF2/RAD54-like_C"/>
</dbReference>
<evidence type="ECO:0000313" key="8">
    <source>
        <dbReference type="Proteomes" id="UP000190395"/>
    </source>
</evidence>
<feature type="domain" description="Helicase ATP-binding" evidence="5">
    <location>
        <begin position="111"/>
        <end position="285"/>
    </location>
</feature>
<feature type="domain" description="Helicase C-terminal" evidence="6">
    <location>
        <begin position="463"/>
        <end position="627"/>
    </location>
</feature>
<dbReference type="STRING" id="225004.SAMN02745152_00208"/>
<dbReference type="SUPFAM" id="SSF52540">
    <property type="entry name" value="P-loop containing nucleoside triphosphate hydrolases"/>
    <property type="match status" value="1"/>
</dbReference>
<keyword evidence="8" id="KW-1185">Reference proteome</keyword>
<evidence type="ECO:0000259" key="6">
    <source>
        <dbReference type="PROSITE" id="PS51194"/>
    </source>
</evidence>
<dbReference type="Pfam" id="PF00176">
    <property type="entry name" value="SNF2-rel_dom"/>
    <property type="match status" value="1"/>
</dbReference>
<dbReference type="OrthoDB" id="9814088at2"/>
<protein>
    <submittedName>
        <fullName evidence="7">SNF2 family N-terminal domain-containing protein</fullName>
    </submittedName>
</protein>
<dbReference type="PROSITE" id="PS51194">
    <property type="entry name" value="HELICASE_CTER"/>
    <property type="match status" value="1"/>
</dbReference>
<reference evidence="7 8" key="1">
    <citation type="submission" date="2017-02" db="EMBL/GenBank/DDBJ databases">
        <authorList>
            <person name="Peterson S.W."/>
        </authorList>
    </citation>
    <scope>NUCLEOTIDE SEQUENCE [LARGE SCALE GENOMIC DNA]</scope>
    <source>
        <strain evidence="7 8">ATCC BAA-909</strain>
    </source>
</reference>
<gene>
    <name evidence="7" type="ORF">SAMN02745152_00208</name>
</gene>
<dbReference type="Proteomes" id="UP000190395">
    <property type="component" value="Unassembled WGS sequence"/>
</dbReference>
<dbReference type="PANTHER" id="PTHR45766:SF6">
    <property type="entry name" value="SWI_SNF-RELATED MATRIX-ASSOCIATED ACTIN-DEPENDENT REGULATOR OF CHROMATIN SUBFAMILY A-LIKE PROTEIN 1"/>
    <property type="match status" value="1"/>
</dbReference>
<dbReference type="GO" id="GO:0016787">
    <property type="term" value="F:hydrolase activity"/>
    <property type="evidence" value="ECO:0007669"/>
    <property type="project" value="UniProtKB-KW"/>
</dbReference>
<organism evidence="7 8">
    <name type="scientific">Treponema berlinense</name>
    <dbReference type="NCBI Taxonomy" id="225004"/>
    <lineage>
        <taxon>Bacteria</taxon>
        <taxon>Pseudomonadati</taxon>
        <taxon>Spirochaetota</taxon>
        <taxon>Spirochaetia</taxon>
        <taxon>Spirochaetales</taxon>
        <taxon>Treponemataceae</taxon>
        <taxon>Treponema</taxon>
    </lineage>
</organism>
<dbReference type="InterPro" id="IPR038718">
    <property type="entry name" value="SNF2-like_sf"/>
</dbReference>
<dbReference type="AlphaFoldDB" id="A0A1T4KKW7"/>
<dbReference type="Gene3D" id="3.40.50.10810">
    <property type="entry name" value="Tandem AAA-ATPase domain"/>
    <property type="match status" value="1"/>
</dbReference>
<accession>A0A1T4KKW7</accession>
<dbReference type="PANTHER" id="PTHR45766">
    <property type="entry name" value="DNA ANNEALING HELICASE AND ENDONUCLEASE ZRANB3 FAMILY MEMBER"/>
    <property type="match status" value="1"/>
</dbReference>
<keyword evidence="4" id="KW-0067">ATP-binding</keyword>
<evidence type="ECO:0000259" key="5">
    <source>
        <dbReference type="PROSITE" id="PS51192"/>
    </source>
</evidence>
<dbReference type="Pfam" id="PF00271">
    <property type="entry name" value="Helicase_C"/>
    <property type="match status" value="1"/>
</dbReference>
<dbReference type="Gene3D" id="3.40.50.300">
    <property type="entry name" value="P-loop containing nucleotide triphosphate hydrolases"/>
    <property type="match status" value="1"/>
</dbReference>
<evidence type="ECO:0000256" key="2">
    <source>
        <dbReference type="ARBA" id="ARBA00022801"/>
    </source>
</evidence>
<sequence length="949" mass="106157">MAKVEFNPGTLVKVRGREWVLESCDIEGCVKLRSLGGTDGDVQILMPSIEDTELESATFPLPDSTKPGSYSSALLLRNALRLKLTNAAGPFRSLGHVAVEPRSYQLVPLLMALKQNPVRLLIADDVGIGKTIEAGLIVKELLERGEVTKFIVLCPPHLVEQWVEELREHFNIEAASVTARSIKSLEKEVPATETFFDHYPASVISLDYIKADEHSQWFKNHAGDDAMIIVDEAHTCCVGGGRQLRFNLLKSLADDKKRNMLLLTATPHSGDENAFGNLISLLNPKFAELNSLEEAKDDIRKELAEHLVQRRRKDIVNYPGKTSFPERMVTEVTYKLTGKWGDFFEDVRKYCVKIAQDSEREKGYKGRMMWYATLALLRCISSSPAAARSALTTRLGNTEEQNEQNLDLLEQSINDTYDGIGDELNEDEQLMEPVLEESSELQKLIEKANALSGKDDDPKLLCLIKHIAEMYKERQKKGSVYRPVIFCKYIATAHYVAEELQKEFSTSAVSFVTGEYTSDQRQDIVTELAKNENPILVATDCLSEGINLQEGFNAVIHYDLAWNPTRHEQREGRVDRFGQQCSKVWCSMLYGSDNPVDGFIFNVILRKARTIKDNLGVLVPVPEDDASVRVAIVKAALMKERTSGADNEPSLFDGFSDEELGLAVKEVETKWNKLLEKEKANRTVFAQRAMHPEDVAPEWEKTKKALGDAKDVERFFTETSKRLNIGLEGQDDGAYVLNVPTLPVELRKQIAPIVKTNKAGLYKISFEYPPKQGYTFLQRSNPVVTNFASYLLEGALSPNAKSPAARCGTYLSDKVTELTTIYLLRIRYQIKTTGSKKILMAEESVALGIQGRSNPKVIADDDVEKLLDGKPTGNLAPEKISEAVNESIDYYNSNKNVFEKIAKERSEQLALDHTSVRKATNIDQKSVKVEACLPCDLIGVYVLLPDGDL</sequence>
<dbReference type="InterPro" id="IPR057342">
    <property type="entry name" value="DEXDc_RapA"/>
</dbReference>
<dbReference type="GO" id="GO:0004386">
    <property type="term" value="F:helicase activity"/>
    <property type="evidence" value="ECO:0007669"/>
    <property type="project" value="UniProtKB-KW"/>
</dbReference>
<keyword evidence="3" id="KW-0347">Helicase</keyword>
<name>A0A1T4KKW7_9SPIR</name>
<dbReference type="GO" id="GO:0005524">
    <property type="term" value="F:ATP binding"/>
    <property type="evidence" value="ECO:0007669"/>
    <property type="project" value="UniProtKB-KW"/>
</dbReference>
<dbReference type="InterPro" id="IPR001650">
    <property type="entry name" value="Helicase_C-like"/>
</dbReference>
<evidence type="ECO:0000256" key="4">
    <source>
        <dbReference type="ARBA" id="ARBA00022840"/>
    </source>
</evidence>